<keyword evidence="4" id="KW-1185">Reference proteome</keyword>
<evidence type="ECO:0000259" key="1">
    <source>
        <dbReference type="Pfam" id="PF00587"/>
    </source>
</evidence>
<organism evidence="4">
    <name type="scientific">Candida tenuis (strain ATCC 10573 / BCRC 21748 / CBS 615 / JCM 9827 / NBRC 10315 / NRRL Y-1498 / VKM Y-70)</name>
    <name type="common">Yeast</name>
    <name type="synonym">Yamadazyma tenuis</name>
    <dbReference type="NCBI Taxonomy" id="590646"/>
    <lineage>
        <taxon>Eukaryota</taxon>
        <taxon>Fungi</taxon>
        <taxon>Dikarya</taxon>
        <taxon>Ascomycota</taxon>
        <taxon>Saccharomycotina</taxon>
        <taxon>Pichiomycetes</taxon>
        <taxon>Debaryomycetaceae</taxon>
        <taxon>Yamadazyma</taxon>
    </lineage>
</organism>
<dbReference type="OrthoDB" id="10267474at2759"/>
<dbReference type="PANTHER" id="PTHR42753">
    <property type="entry name" value="MITOCHONDRIAL RIBOSOME PROTEIN L39/PROLYL-TRNA LIGASE FAMILY MEMBER"/>
    <property type="match status" value="1"/>
</dbReference>
<dbReference type="GO" id="GO:0006433">
    <property type="term" value="P:prolyl-tRNA aminoacylation"/>
    <property type="evidence" value="ECO:0007669"/>
    <property type="project" value="TreeGrafter"/>
</dbReference>
<dbReference type="GO" id="GO:0005739">
    <property type="term" value="C:mitochondrion"/>
    <property type="evidence" value="ECO:0007669"/>
    <property type="project" value="TreeGrafter"/>
</dbReference>
<dbReference type="GO" id="GO:0004827">
    <property type="term" value="F:proline-tRNA ligase activity"/>
    <property type="evidence" value="ECO:0007669"/>
    <property type="project" value="TreeGrafter"/>
</dbReference>
<evidence type="ECO:0000313" key="4">
    <source>
        <dbReference type="Proteomes" id="UP000000707"/>
    </source>
</evidence>
<gene>
    <name evidence="3" type="ORF">CANTEDRAFT_124686</name>
</gene>
<proteinExistence type="predicted"/>
<feature type="domain" description="Aminoacyl-tRNA synthetase class II (G/ P/ S/T)" evidence="1">
    <location>
        <begin position="2"/>
        <end position="238"/>
    </location>
</feature>
<accession>G3B7Y7</accession>
<evidence type="ECO:0000313" key="3">
    <source>
        <dbReference type="EMBL" id="EGV61690.1"/>
    </source>
</evidence>
<reference evidence="3 4" key="1">
    <citation type="journal article" date="2011" name="Proc. Natl. Acad. Sci. U.S.A.">
        <title>Comparative genomics of xylose-fermenting fungi for enhanced biofuel production.</title>
        <authorList>
            <person name="Wohlbach D.J."/>
            <person name="Kuo A."/>
            <person name="Sato T.K."/>
            <person name="Potts K.M."/>
            <person name="Salamov A.A."/>
            <person name="LaButti K.M."/>
            <person name="Sun H."/>
            <person name="Clum A."/>
            <person name="Pangilinan J.L."/>
            <person name="Lindquist E.A."/>
            <person name="Lucas S."/>
            <person name="Lapidus A."/>
            <person name="Jin M."/>
            <person name="Gunawan C."/>
            <person name="Balan V."/>
            <person name="Dale B.E."/>
            <person name="Jeffries T.W."/>
            <person name="Zinkel R."/>
            <person name="Barry K.W."/>
            <person name="Grigoriev I.V."/>
            <person name="Gasch A.P."/>
        </authorList>
    </citation>
    <scope>NUCLEOTIDE SEQUENCE [LARGE SCALE GENOMIC DNA]</scope>
    <source>
        <strain evidence="4">ATCC 10573 / BCRC 21748 / CBS 615 / JCM 9827 / NBRC 10315 / NRRL Y-1498 / VKM Y-70</strain>
    </source>
</reference>
<sequence>MGLLRSREFLMKDAYSFDVNEHEAMKSYHKMVGVYHDIFSDLRIPYVKAVADSGDIGGSLSHEWHYLHASGEDTVFTCSHSECGNVSNIEKTLSVPETIVECETESRFLQVGEVEYIKVVYPKDRHFDINLLKHKYPKIQEIRHTPESYTVVEDSRVSPHGLPMVLSEEGEVCFECKSGKLFKKRAIEVGHTFYLGTKYSNPLGLTAKVPEGDKLVERDVVMGCYGIGLSRIIASIAEITRDSQGFVWPRIISPWNVTVVESNTLSEDPSEIYDSLNKAQVDYRQDNRTNVNMGRKISHSNMIGIPLSIILGKKFPLIEIEIRGKRYGEDLAWKQLYHTKSFEWHVSTHGGVEKHLVDKDGLIAVLQALLIDM</sequence>
<dbReference type="Gene3D" id="3.30.930.10">
    <property type="entry name" value="Bira Bifunctional Protein, Domain 2"/>
    <property type="match status" value="1"/>
</dbReference>
<protein>
    <submittedName>
        <fullName evidence="3">Class II aaRS and biotin synthetase</fullName>
    </submittedName>
</protein>
<dbReference type="Pfam" id="PF03129">
    <property type="entry name" value="HGTP_anticodon"/>
    <property type="match status" value="1"/>
</dbReference>
<name>G3B7Y7_CANTC</name>
<dbReference type="AlphaFoldDB" id="G3B7Y7"/>
<dbReference type="SUPFAM" id="SSF55681">
    <property type="entry name" value="Class II aaRS and biotin synthetases"/>
    <property type="match status" value="1"/>
</dbReference>
<dbReference type="Proteomes" id="UP000000707">
    <property type="component" value="Unassembled WGS sequence"/>
</dbReference>
<evidence type="ECO:0000259" key="2">
    <source>
        <dbReference type="Pfam" id="PF03129"/>
    </source>
</evidence>
<dbReference type="EMBL" id="GL996527">
    <property type="protein sequence ID" value="EGV61690.1"/>
    <property type="molecule type" value="Genomic_DNA"/>
</dbReference>
<dbReference type="HOGENOM" id="CLU_016739_2_2_1"/>
<dbReference type="STRING" id="590646.G3B7Y7"/>
<dbReference type="InterPro" id="IPR002314">
    <property type="entry name" value="aa-tRNA-synt_IIb"/>
</dbReference>
<dbReference type="Pfam" id="PF00587">
    <property type="entry name" value="tRNA-synt_2b"/>
    <property type="match status" value="1"/>
</dbReference>
<dbReference type="KEGG" id="cten:18249045"/>
<dbReference type="Gene3D" id="3.40.50.800">
    <property type="entry name" value="Anticodon-binding domain"/>
    <property type="match status" value="1"/>
</dbReference>
<dbReference type="InterPro" id="IPR050062">
    <property type="entry name" value="Pro-tRNA_synthetase"/>
</dbReference>
<dbReference type="InterPro" id="IPR045864">
    <property type="entry name" value="aa-tRNA-synth_II/BPL/LPL"/>
</dbReference>
<dbReference type="PANTHER" id="PTHR42753:SF2">
    <property type="entry name" value="PROLINE--TRNA LIGASE"/>
    <property type="match status" value="1"/>
</dbReference>
<dbReference type="InterPro" id="IPR004154">
    <property type="entry name" value="Anticodon-bd"/>
</dbReference>
<dbReference type="GeneID" id="18249045"/>
<feature type="domain" description="Anticodon-binding" evidence="2">
    <location>
        <begin position="265"/>
        <end position="315"/>
    </location>
</feature>
<dbReference type="eggNOG" id="KOG2324">
    <property type="taxonomic scope" value="Eukaryota"/>
</dbReference>
<dbReference type="SUPFAM" id="SSF52954">
    <property type="entry name" value="Class II aaRS ABD-related"/>
    <property type="match status" value="1"/>
</dbReference>
<dbReference type="GO" id="GO:0005524">
    <property type="term" value="F:ATP binding"/>
    <property type="evidence" value="ECO:0007669"/>
    <property type="project" value="InterPro"/>
</dbReference>
<dbReference type="InterPro" id="IPR036621">
    <property type="entry name" value="Anticodon-bd_dom_sf"/>
</dbReference>